<dbReference type="STRING" id="379482.SAMN04487961_0835"/>
<comment type="caution">
    <text evidence="2">The sequence shown here is derived from an EMBL/GenBank/DDBJ whole genome shotgun (WGS) entry which is preliminary data.</text>
</comment>
<dbReference type="OrthoDB" id="9810995at2"/>
<sequence length="180" mass="20937">MKRTYSKTFKIQVARLYLENEISLHQVARHYDIDYSLVRRWVARYRLHGASGLEAATKHHYSPSFKLQVIKCVTRDGLSDRQAEVRFNLRSTGLIGKWLAQYHSGQLTKPCPEIERAAPMAKKSVERPPVDVPERTMSQEELLEELLYLRAENAYLKKLDALIREEKAAARNKKRKRSKG</sequence>
<organism evidence="2 3">
    <name type="scientific">Marinobacter pelagius</name>
    <dbReference type="NCBI Taxonomy" id="379482"/>
    <lineage>
        <taxon>Bacteria</taxon>
        <taxon>Pseudomonadati</taxon>
        <taxon>Pseudomonadota</taxon>
        <taxon>Gammaproteobacteria</taxon>
        <taxon>Pseudomonadales</taxon>
        <taxon>Marinobacteraceae</taxon>
        <taxon>Marinobacter</taxon>
    </lineage>
</organism>
<dbReference type="RefSeq" id="WP_113862752.1">
    <property type="nucleotide sequence ID" value="NZ_QNRO01000010.1"/>
</dbReference>
<gene>
    <name evidence="2" type="ORF">DET50_1102</name>
</gene>
<dbReference type="InterPro" id="IPR052057">
    <property type="entry name" value="IS150/IS1296_orfA-like"/>
</dbReference>
<evidence type="ECO:0000256" key="1">
    <source>
        <dbReference type="ARBA" id="ARBA00009964"/>
    </source>
</evidence>
<dbReference type="Pfam" id="PF01527">
    <property type="entry name" value="HTH_Tnp_1"/>
    <property type="match status" value="1"/>
</dbReference>
<dbReference type="AlphaFoldDB" id="A0A366GR17"/>
<dbReference type="InterPro" id="IPR010921">
    <property type="entry name" value="Trp_repressor/repl_initiator"/>
</dbReference>
<reference evidence="2 3" key="1">
    <citation type="submission" date="2018-06" db="EMBL/GenBank/DDBJ databases">
        <title>Freshwater and sediment microbial communities from various areas in North America, analyzing microbe dynamics in response to fracking.</title>
        <authorList>
            <person name="Lamendella R."/>
        </authorList>
    </citation>
    <scope>NUCLEOTIDE SEQUENCE [LARGE SCALE GENOMIC DNA]</scope>
    <source>
        <strain evidence="2 3">114J</strain>
    </source>
</reference>
<proteinExistence type="inferred from homology"/>
<protein>
    <submittedName>
        <fullName evidence="2">Transposase</fullName>
    </submittedName>
</protein>
<evidence type="ECO:0000313" key="3">
    <source>
        <dbReference type="Proteomes" id="UP000252995"/>
    </source>
</evidence>
<dbReference type="Gene3D" id="1.10.10.10">
    <property type="entry name" value="Winged helix-like DNA-binding domain superfamily/Winged helix DNA-binding domain"/>
    <property type="match status" value="1"/>
</dbReference>
<dbReference type="PANTHER" id="PTHR33795">
    <property type="entry name" value="INSERTION ELEMENT IS150 PROTEIN INSJ"/>
    <property type="match status" value="1"/>
</dbReference>
<dbReference type="GO" id="GO:0043565">
    <property type="term" value="F:sequence-specific DNA binding"/>
    <property type="evidence" value="ECO:0007669"/>
    <property type="project" value="InterPro"/>
</dbReference>
<dbReference type="PANTHER" id="PTHR33795:SF1">
    <property type="entry name" value="INSERTION ELEMENT IS150 PROTEIN INSJ"/>
    <property type="match status" value="1"/>
</dbReference>
<dbReference type="InterPro" id="IPR036388">
    <property type="entry name" value="WH-like_DNA-bd_sf"/>
</dbReference>
<dbReference type="InterPro" id="IPR002514">
    <property type="entry name" value="Transposase_8"/>
</dbReference>
<comment type="similarity">
    <text evidence="1">Belongs to the transposase 8 family.</text>
</comment>
<dbReference type="SUPFAM" id="SSF46689">
    <property type="entry name" value="Homeodomain-like"/>
    <property type="match status" value="1"/>
</dbReference>
<dbReference type="Proteomes" id="UP000252995">
    <property type="component" value="Unassembled WGS sequence"/>
</dbReference>
<accession>A0A366GR17</accession>
<dbReference type="SUPFAM" id="SSF48295">
    <property type="entry name" value="TrpR-like"/>
    <property type="match status" value="1"/>
</dbReference>
<dbReference type="EMBL" id="QNRO01000010">
    <property type="protein sequence ID" value="RBP29104.1"/>
    <property type="molecule type" value="Genomic_DNA"/>
</dbReference>
<name>A0A366GR17_9GAMM</name>
<dbReference type="InterPro" id="IPR009057">
    <property type="entry name" value="Homeodomain-like_sf"/>
</dbReference>
<evidence type="ECO:0000313" key="2">
    <source>
        <dbReference type="EMBL" id="RBP29104.1"/>
    </source>
</evidence>